<evidence type="ECO:0000256" key="1">
    <source>
        <dbReference type="SAM" id="MobiDB-lite"/>
    </source>
</evidence>
<keyword evidence="2" id="KW-1133">Transmembrane helix</keyword>
<keyword evidence="2" id="KW-0812">Transmembrane</keyword>
<feature type="compositionally biased region" description="Polar residues" evidence="1">
    <location>
        <begin position="202"/>
        <end position="235"/>
    </location>
</feature>
<feature type="region of interest" description="Disordered" evidence="1">
    <location>
        <begin position="247"/>
        <end position="309"/>
    </location>
</feature>
<organism evidence="3 4">
    <name type="scientific">Apiospora arundinis</name>
    <dbReference type="NCBI Taxonomy" id="335852"/>
    <lineage>
        <taxon>Eukaryota</taxon>
        <taxon>Fungi</taxon>
        <taxon>Dikarya</taxon>
        <taxon>Ascomycota</taxon>
        <taxon>Pezizomycotina</taxon>
        <taxon>Sordariomycetes</taxon>
        <taxon>Xylariomycetidae</taxon>
        <taxon>Amphisphaeriales</taxon>
        <taxon>Apiosporaceae</taxon>
        <taxon>Apiospora</taxon>
    </lineage>
</organism>
<feature type="region of interest" description="Disordered" evidence="1">
    <location>
        <begin position="198"/>
        <end position="235"/>
    </location>
</feature>
<keyword evidence="2" id="KW-0472">Membrane</keyword>
<feature type="compositionally biased region" description="Low complexity" evidence="1">
    <location>
        <begin position="120"/>
        <end position="133"/>
    </location>
</feature>
<dbReference type="EMBL" id="JAPCWZ010000004">
    <property type="protein sequence ID" value="KAK8867308.1"/>
    <property type="molecule type" value="Genomic_DNA"/>
</dbReference>
<proteinExistence type="predicted"/>
<evidence type="ECO:0000313" key="4">
    <source>
        <dbReference type="Proteomes" id="UP001390339"/>
    </source>
</evidence>
<name>A0ABR2IS39_9PEZI</name>
<comment type="caution">
    <text evidence="3">The sequence shown here is derived from an EMBL/GenBank/DDBJ whole genome shotgun (WGS) entry which is preliminary data.</text>
</comment>
<feature type="compositionally biased region" description="Polar residues" evidence="1">
    <location>
        <begin position="252"/>
        <end position="293"/>
    </location>
</feature>
<evidence type="ECO:0000313" key="3">
    <source>
        <dbReference type="EMBL" id="KAK8867308.1"/>
    </source>
</evidence>
<feature type="region of interest" description="Disordered" evidence="1">
    <location>
        <begin position="114"/>
        <end position="133"/>
    </location>
</feature>
<feature type="transmembrane region" description="Helical" evidence="2">
    <location>
        <begin position="6"/>
        <end position="28"/>
    </location>
</feature>
<accession>A0ABR2IS39</accession>
<gene>
    <name evidence="3" type="ORF">PGQ11_005886</name>
</gene>
<sequence length="309" mass="32229">MTRLQWIILVGLTAISVVTAIALGTVFAKQKELSDHNHGAPECCTCKEMKNTATGAGSSLDEFFERNPSLGRNDCEDDACAKGYTRESMPNLVQDSQYGTCMTTATMVTRTKSVVTTRPSTSTKAGTASSITKTTSTSEDRKFMSSVTYSARVLSTAPEVPSGKITSLPSSIAPYPANPVTTISLLGNQHPVPSVLAHSLNERPSSTRNGEASSTSDDMNRTSGSPTATSKLGADSTSVHVGVVVLPDSESTDSPSNEITFSVTTGSDQTSTGSPNSSATASISNNQGSNTTDSRGKSPDLNAPQTLLD</sequence>
<protein>
    <submittedName>
        <fullName evidence="3">Uncharacterized protein</fullName>
    </submittedName>
</protein>
<evidence type="ECO:0000256" key="2">
    <source>
        <dbReference type="SAM" id="Phobius"/>
    </source>
</evidence>
<dbReference type="Proteomes" id="UP001390339">
    <property type="component" value="Unassembled WGS sequence"/>
</dbReference>
<keyword evidence="4" id="KW-1185">Reference proteome</keyword>
<reference evidence="3 4" key="1">
    <citation type="journal article" date="2024" name="IMA Fungus">
        <title>Apiospora arundinis, a panoply of carbohydrate-active enzymes and secondary metabolites.</title>
        <authorList>
            <person name="Sorensen T."/>
            <person name="Petersen C."/>
            <person name="Muurmann A.T."/>
            <person name="Christiansen J.V."/>
            <person name="Brundto M.L."/>
            <person name="Overgaard C.K."/>
            <person name="Boysen A.T."/>
            <person name="Wollenberg R.D."/>
            <person name="Larsen T.O."/>
            <person name="Sorensen J.L."/>
            <person name="Nielsen K.L."/>
            <person name="Sondergaard T.E."/>
        </authorList>
    </citation>
    <scope>NUCLEOTIDE SEQUENCE [LARGE SCALE GENOMIC DNA]</scope>
    <source>
        <strain evidence="3 4">AAU 773</strain>
    </source>
</reference>